<name>A0AC35U395_9BILA</name>
<evidence type="ECO:0000313" key="1">
    <source>
        <dbReference type="Proteomes" id="UP000095286"/>
    </source>
</evidence>
<reference evidence="2" key="1">
    <citation type="submission" date="2016-11" db="UniProtKB">
        <authorList>
            <consortium name="WormBaseParasite"/>
        </authorList>
    </citation>
    <scope>IDENTIFICATION</scope>
    <source>
        <strain evidence="2">KR3021</strain>
    </source>
</reference>
<dbReference type="WBParaSite" id="RSKR_0000738300.1">
    <property type="protein sequence ID" value="RSKR_0000738300.1"/>
    <property type="gene ID" value="RSKR_0000738300"/>
</dbReference>
<organism evidence="1 2">
    <name type="scientific">Rhabditophanes sp. KR3021</name>
    <dbReference type="NCBI Taxonomy" id="114890"/>
    <lineage>
        <taxon>Eukaryota</taxon>
        <taxon>Metazoa</taxon>
        <taxon>Ecdysozoa</taxon>
        <taxon>Nematoda</taxon>
        <taxon>Chromadorea</taxon>
        <taxon>Rhabditida</taxon>
        <taxon>Tylenchina</taxon>
        <taxon>Panagrolaimomorpha</taxon>
        <taxon>Strongyloidoidea</taxon>
        <taxon>Alloionematidae</taxon>
        <taxon>Rhabditophanes</taxon>
    </lineage>
</organism>
<accession>A0AC35U395</accession>
<proteinExistence type="predicted"/>
<protein>
    <submittedName>
        <fullName evidence="2">TGF_BETA_2 domain-containing protein</fullName>
    </submittedName>
</protein>
<sequence length="374" mass="41804">MDVKFLLLATVSLICFTYAPASKAEECPNCAIHPEKLNKMRIDKFLGYLKEALDLGNLPTHQINMSDPFLPGIKIEGEALEDAVKRIDNAHGIVPIPINAESVPVVTLLTLGRVPNANDFNNELTTVFFLHHMMPMYPGEVRFGFVINQNFNLKTLAGPVGVDVFIREKSGDIIKRIGEAVVMIENSNANEKTWIVLDNEFSSNILSYKNKSIGIYVKTTDLNNRSEINGLVLHENDARKTQKMGSQMFLEVSAASMPPIRSRRAVDEDTCTSMGSKDKCCVDNLRISFEELGWKFVLSPKIFTARACTGSCENAIPRNVHTSLIQKSATKPFNYVSCCHPVEYTNLEIIYFTENNVIAKRILPNMVVEKCGCY</sequence>
<dbReference type="Proteomes" id="UP000095286">
    <property type="component" value="Unplaced"/>
</dbReference>
<evidence type="ECO:0000313" key="2">
    <source>
        <dbReference type="WBParaSite" id="RSKR_0000738300.1"/>
    </source>
</evidence>